<dbReference type="EMBL" id="JAGPYM010000019">
    <property type="protein sequence ID" value="KAH6884819.1"/>
    <property type="molecule type" value="Genomic_DNA"/>
</dbReference>
<evidence type="ECO:0000313" key="3">
    <source>
        <dbReference type="Proteomes" id="UP000777438"/>
    </source>
</evidence>
<name>A0A9P8VZD1_9HYPO</name>
<accession>A0A9P8VZD1</accession>
<dbReference type="InterPro" id="IPR036291">
    <property type="entry name" value="NAD(P)-bd_dom_sf"/>
</dbReference>
<dbReference type="PANTHER" id="PTHR43157:SF35">
    <property type="entry name" value="DEHYDROGENASE_REDUCTASE FAMILY PROTEIN, PUTATIVE-RELATED"/>
    <property type="match status" value="1"/>
</dbReference>
<dbReference type="Proteomes" id="UP000777438">
    <property type="component" value="Unassembled WGS sequence"/>
</dbReference>
<gene>
    <name evidence="2" type="ORF">B0T10DRAFT_97064</name>
</gene>
<dbReference type="PANTHER" id="PTHR43157">
    <property type="entry name" value="PHOSPHATIDYLINOSITOL-GLYCAN BIOSYNTHESIS CLASS F PROTEIN-RELATED"/>
    <property type="match status" value="1"/>
</dbReference>
<protein>
    <recommendedName>
        <fullName evidence="4">Short-chain dehydrogenase/reductase family protein</fullName>
    </recommendedName>
</protein>
<evidence type="ECO:0000256" key="1">
    <source>
        <dbReference type="ARBA" id="ARBA00023002"/>
    </source>
</evidence>
<sequence>MAPKSLDFAPSPYRFFHSQFAKYQPIPKGTSVAGQTAIITGANAGLGFHCAETLLDMGLSHLILGVRTVSKGEAAAEQLKQKHPRANIEVWQVDMLEYKSVQAFAKKCESLSRIDFVILNAGVIETKFKLSPHGHENTIQVNYFSTVLLAILLLPTLKQKAPPGQSGRLTIINSGTSQIPTFPNAKNDPFLPYYDDEANFSLPSSYANAKALGHFWILKLAERVSADHVVVNLVDPGMVKGTDLQRNGNIVLRVLASLVKSLVARNLEQGVSTYIDGAVVRGEESHGSYLMDWRIHPYNMAVYGPDGEAMKERIWKETLAELSFADVEGILNSLPK</sequence>
<dbReference type="GO" id="GO:0016491">
    <property type="term" value="F:oxidoreductase activity"/>
    <property type="evidence" value="ECO:0007669"/>
    <property type="project" value="UniProtKB-KW"/>
</dbReference>
<dbReference type="InterPro" id="IPR002347">
    <property type="entry name" value="SDR_fam"/>
</dbReference>
<dbReference type="PRINTS" id="PR00081">
    <property type="entry name" value="GDHRDH"/>
</dbReference>
<dbReference type="OrthoDB" id="542013at2759"/>
<comment type="caution">
    <text evidence="2">The sequence shown here is derived from an EMBL/GenBank/DDBJ whole genome shotgun (WGS) entry which is preliminary data.</text>
</comment>
<keyword evidence="1" id="KW-0560">Oxidoreductase</keyword>
<reference evidence="2 3" key="1">
    <citation type="journal article" date="2021" name="Nat. Commun.">
        <title>Genetic determinants of endophytism in the Arabidopsis root mycobiome.</title>
        <authorList>
            <person name="Mesny F."/>
            <person name="Miyauchi S."/>
            <person name="Thiergart T."/>
            <person name="Pickel B."/>
            <person name="Atanasova L."/>
            <person name="Karlsson M."/>
            <person name="Huettel B."/>
            <person name="Barry K.W."/>
            <person name="Haridas S."/>
            <person name="Chen C."/>
            <person name="Bauer D."/>
            <person name="Andreopoulos W."/>
            <person name="Pangilinan J."/>
            <person name="LaButti K."/>
            <person name="Riley R."/>
            <person name="Lipzen A."/>
            <person name="Clum A."/>
            <person name="Drula E."/>
            <person name="Henrissat B."/>
            <person name="Kohler A."/>
            <person name="Grigoriev I.V."/>
            <person name="Martin F.M."/>
            <person name="Hacquard S."/>
        </authorList>
    </citation>
    <scope>NUCLEOTIDE SEQUENCE [LARGE SCALE GENOMIC DNA]</scope>
    <source>
        <strain evidence="2 3">MPI-CAGE-CH-0241</strain>
    </source>
</reference>
<keyword evidence="3" id="KW-1185">Reference proteome</keyword>
<dbReference type="SUPFAM" id="SSF51735">
    <property type="entry name" value="NAD(P)-binding Rossmann-fold domains"/>
    <property type="match status" value="1"/>
</dbReference>
<dbReference type="Gene3D" id="3.40.50.720">
    <property type="entry name" value="NAD(P)-binding Rossmann-like Domain"/>
    <property type="match status" value="1"/>
</dbReference>
<evidence type="ECO:0000313" key="2">
    <source>
        <dbReference type="EMBL" id="KAH6884819.1"/>
    </source>
</evidence>
<organism evidence="2 3">
    <name type="scientific">Thelonectria olida</name>
    <dbReference type="NCBI Taxonomy" id="1576542"/>
    <lineage>
        <taxon>Eukaryota</taxon>
        <taxon>Fungi</taxon>
        <taxon>Dikarya</taxon>
        <taxon>Ascomycota</taxon>
        <taxon>Pezizomycotina</taxon>
        <taxon>Sordariomycetes</taxon>
        <taxon>Hypocreomycetidae</taxon>
        <taxon>Hypocreales</taxon>
        <taxon>Nectriaceae</taxon>
        <taxon>Thelonectria</taxon>
    </lineage>
</organism>
<evidence type="ECO:0008006" key="4">
    <source>
        <dbReference type="Google" id="ProtNLM"/>
    </source>
</evidence>
<dbReference type="Pfam" id="PF00106">
    <property type="entry name" value="adh_short"/>
    <property type="match status" value="1"/>
</dbReference>
<dbReference type="AlphaFoldDB" id="A0A9P8VZD1"/>
<proteinExistence type="predicted"/>